<gene>
    <name evidence="2" type="ORF">JKP88DRAFT_235330</name>
</gene>
<keyword evidence="3" id="KW-1185">Reference proteome</keyword>
<feature type="region of interest" description="Disordered" evidence="1">
    <location>
        <begin position="22"/>
        <end position="45"/>
    </location>
</feature>
<sequence length="157" mass="16675">MRRRSRQYRHCRRICSGERACGRDDRDMRHNSSSSATTAVNTGCDGASNHASVSSRNIAIANLAPAVAAISLREHNMTPVLTNRAAEAAALALKEAASPQRARRQHNAMTTATCSAAGRRAHNSAIAPSSMRTCDRGVRGSSGSQLHAAAFPAWAHA</sequence>
<name>A0A835Z4P6_9STRA</name>
<comment type="caution">
    <text evidence="2">The sequence shown here is derived from an EMBL/GenBank/DDBJ whole genome shotgun (WGS) entry which is preliminary data.</text>
</comment>
<evidence type="ECO:0000256" key="1">
    <source>
        <dbReference type="SAM" id="MobiDB-lite"/>
    </source>
</evidence>
<dbReference type="Proteomes" id="UP000664859">
    <property type="component" value="Unassembled WGS sequence"/>
</dbReference>
<accession>A0A835Z4P6</accession>
<protein>
    <submittedName>
        <fullName evidence="2">Uncharacterized protein</fullName>
    </submittedName>
</protein>
<reference evidence="2" key="1">
    <citation type="submission" date="2021-02" db="EMBL/GenBank/DDBJ databases">
        <title>First Annotated Genome of the Yellow-green Alga Tribonema minus.</title>
        <authorList>
            <person name="Mahan K.M."/>
        </authorList>
    </citation>
    <scope>NUCLEOTIDE SEQUENCE</scope>
    <source>
        <strain evidence="2">UTEX B ZZ1240</strain>
    </source>
</reference>
<evidence type="ECO:0000313" key="3">
    <source>
        <dbReference type="Proteomes" id="UP000664859"/>
    </source>
</evidence>
<evidence type="ECO:0000313" key="2">
    <source>
        <dbReference type="EMBL" id="KAG5187191.1"/>
    </source>
</evidence>
<dbReference type="EMBL" id="JAFCMP010000092">
    <property type="protein sequence ID" value="KAG5187191.1"/>
    <property type="molecule type" value="Genomic_DNA"/>
</dbReference>
<dbReference type="AlphaFoldDB" id="A0A835Z4P6"/>
<organism evidence="2 3">
    <name type="scientific">Tribonema minus</name>
    <dbReference type="NCBI Taxonomy" id="303371"/>
    <lineage>
        <taxon>Eukaryota</taxon>
        <taxon>Sar</taxon>
        <taxon>Stramenopiles</taxon>
        <taxon>Ochrophyta</taxon>
        <taxon>PX clade</taxon>
        <taxon>Xanthophyceae</taxon>
        <taxon>Tribonematales</taxon>
        <taxon>Tribonemataceae</taxon>
        <taxon>Tribonema</taxon>
    </lineage>
</organism>
<proteinExistence type="predicted"/>